<keyword evidence="16" id="KW-1185">Reference proteome</keyword>
<dbReference type="InterPro" id="IPR005594">
    <property type="entry name" value="YadA_C"/>
</dbReference>
<proteinExistence type="inferred from homology"/>
<comment type="subcellular location">
    <subcellularLocation>
        <location evidence="2">Cell outer membrane</location>
    </subcellularLocation>
    <subcellularLocation>
        <location evidence="1">Cell surface</location>
    </subcellularLocation>
</comment>
<dbReference type="OrthoDB" id="5675674at2"/>
<evidence type="ECO:0000256" key="9">
    <source>
        <dbReference type="ARBA" id="ARBA00023136"/>
    </source>
</evidence>
<evidence type="ECO:0000313" key="16">
    <source>
        <dbReference type="Proteomes" id="UP000254649"/>
    </source>
</evidence>
<feature type="domain" description="Trimeric autotransporter adhesin YadA-like stalk" evidence="14">
    <location>
        <begin position="479"/>
        <end position="514"/>
    </location>
</feature>
<evidence type="ECO:0000256" key="5">
    <source>
        <dbReference type="ARBA" id="ARBA00022452"/>
    </source>
</evidence>
<keyword evidence="5" id="KW-1134">Transmembrane beta strand</keyword>
<feature type="domain" description="Trimeric autotransporter adhesin YadA-like head" evidence="13">
    <location>
        <begin position="279"/>
        <end position="303"/>
    </location>
</feature>
<reference evidence="15 16" key="1">
    <citation type="submission" date="2018-06" db="EMBL/GenBank/DDBJ databases">
        <authorList>
            <consortium name="Pathogen Informatics"/>
            <person name="Doyle S."/>
        </authorList>
    </citation>
    <scope>NUCLEOTIDE SEQUENCE [LARGE SCALE GENOMIC DNA]</scope>
    <source>
        <strain evidence="15 16">NCTC10801</strain>
    </source>
</reference>
<evidence type="ECO:0000256" key="3">
    <source>
        <dbReference type="ARBA" id="ARBA00005848"/>
    </source>
</evidence>
<dbReference type="InterPro" id="IPR045584">
    <property type="entry name" value="Pilin-like"/>
</dbReference>
<evidence type="ECO:0000256" key="1">
    <source>
        <dbReference type="ARBA" id="ARBA00004241"/>
    </source>
</evidence>
<evidence type="ECO:0000256" key="10">
    <source>
        <dbReference type="ARBA" id="ARBA00023237"/>
    </source>
</evidence>
<keyword evidence="9" id="KW-0472">Membrane</keyword>
<dbReference type="InterPro" id="IPR011049">
    <property type="entry name" value="Serralysin-like_metalloprot_C"/>
</dbReference>
<dbReference type="Pfam" id="PF05662">
    <property type="entry name" value="YadA_stalk"/>
    <property type="match status" value="4"/>
</dbReference>
<dbReference type="AlphaFoldDB" id="A0A380TN16"/>
<gene>
    <name evidence="15" type="primary">yadA_2</name>
    <name evidence="15" type="ORF">NCTC10801_00280</name>
</gene>
<evidence type="ECO:0000256" key="7">
    <source>
        <dbReference type="ARBA" id="ARBA00022729"/>
    </source>
</evidence>
<dbReference type="Pfam" id="PF03895">
    <property type="entry name" value="YadA_anchor"/>
    <property type="match status" value="1"/>
</dbReference>
<keyword evidence="7" id="KW-0732">Signal</keyword>
<evidence type="ECO:0000256" key="6">
    <source>
        <dbReference type="ARBA" id="ARBA00022692"/>
    </source>
</evidence>
<dbReference type="Pfam" id="PF05658">
    <property type="entry name" value="YadA_head"/>
    <property type="match status" value="4"/>
</dbReference>
<feature type="domain" description="Trimeric autotransporter adhesin YadA-like head" evidence="13">
    <location>
        <begin position="119"/>
        <end position="143"/>
    </location>
</feature>
<accession>A0A380TN16</accession>
<dbReference type="Proteomes" id="UP000254649">
    <property type="component" value="Unassembled WGS sequence"/>
</dbReference>
<name>A0A380TN16_9PAST</name>
<keyword evidence="10" id="KW-0998">Cell outer membrane</keyword>
<feature type="compositionally biased region" description="Polar residues" evidence="11">
    <location>
        <begin position="1"/>
        <end position="14"/>
    </location>
</feature>
<keyword evidence="4" id="KW-0813">Transport</keyword>
<dbReference type="EMBL" id="UFRQ01000003">
    <property type="protein sequence ID" value="SUT87944.1"/>
    <property type="molecule type" value="Genomic_DNA"/>
</dbReference>
<dbReference type="Gene3D" id="3.30.1300.30">
    <property type="entry name" value="GSPII I/J protein-like"/>
    <property type="match status" value="1"/>
</dbReference>
<dbReference type="SUPFAM" id="SSF101967">
    <property type="entry name" value="Adhesin YadA, collagen-binding domain"/>
    <property type="match status" value="4"/>
</dbReference>
<evidence type="ECO:0000256" key="8">
    <source>
        <dbReference type="ARBA" id="ARBA00022927"/>
    </source>
</evidence>
<dbReference type="GO" id="GO:0009986">
    <property type="term" value="C:cell surface"/>
    <property type="evidence" value="ECO:0007669"/>
    <property type="project" value="UniProtKB-SubCell"/>
</dbReference>
<comment type="similarity">
    <text evidence="3">Belongs to the autotransporter-2 (AT-2) (TC 1.B.40) family.</text>
</comment>
<dbReference type="GO" id="GO:0015031">
    <property type="term" value="P:protein transport"/>
    <property type="evidence" value="ECO:0007669"/>
    <property type="project" value="UniProtKB-KW"/>
</dbReference>
<evidence type="ECO:0000256" key="11">
    <source>
        <dbReference type="SAM" id="MobiDB-lite"/>
    </source>
</evidence>
<evidence type="ECO:0000256" key="4">
    <source>
        <dbReference type="ARBA" id="ARBA00022448"/>
    </source>
</evidence>
<dbReference type="SUPFAM" id="SSF54523">
    <property type="entry name" value="Pili subunits"/>
    <property type="match status" value="1"/>
</dbReference>
<dbReference type="InterPro" id="IPR008635">
    <property type="entry name" value="Coiled_stalk_dom"/>
</dbReference>
<protein>
    <submittedName>
        <fullName evidence="15">YadA domain-containing protein</fullName>
    </submittedName>
</protein>
<feature type="domain" description="Trimeric autotransporter adhesin YadA-like stalk" evidence="14">
    <location>
        <begin position="63"/>
        <end position="102"/>
    </location>
</feature>
<evidence type="ECO:0000313" key="15">
    <source>
        <dbReference type="EMBL" id="SUT87944.1"/>
    </source>
</evidence>
<evidence type="ECO:0000259" key="13">
    <source>
        <dbReference type="Pfam" id="PF05658"/>
    </source>
</evidence>
<organism evidence="15 16">
    <name type="scientific">[Actinobacillus] rossii</name>
    <dbReference type="NCBI Taxonomy" id="123820"/>
    <lineage>
        <taxon>Bacteria</taxon>
        <taxon>Pseudomonadati</taxon>
        <taxon>Pseudomonadota</taxon>
        <taxon>Gammaproteobacteria</taxon>
        <taxon>Pasteurellales</taxon>
        <taxon>Pasteurellaceae</taxon>
    </lineage>
</organism>
<dbReference type="CDD" id="cd12820">
    <property type="entry name" value="LbR_YadA-like"/>
    <property type="match status" value="1"/>
</dbReference>
<dbReference type="GO" id="GO:0009279">
    <property type="term" value="C:cell outer membrane"/>
    <property type="evidence" value="ECO:0007669"/>
    <property type="project" value="UniProtKB-SubCell"/>
</dbReference>
<feature type="domain" description="Trimeric autotransporter adhesin YadA-like C-terminal membrane anchor" evidence="12">
    <location>
        <begin position="648"/>
        <end position="708"/>
    </location>
</feature>
<evidence type="ECO:0000259" key="12">
    <source>
        <dbReference type="Pfam" id="PF03895"/>
    </source>
</evidence>
<evidence type="ECO:0000256" key="2">
    <source>
        <dbReference type="ARBA" id="ARBA00004442"/>
    </source>
</evidence>
<feature type="domain" description="Trimeric autotransporter adhesin YadA-like stalk" evidence="14">
    <location>
        <begin position="578"/>
        <end position="621"/>
    </location>
</feature>
<keyword evidence="8" id="KW-0653">Protein transport</keyword>
<sequence>MSQTDSRTLLNQGYLSPVADGTPSHDINGQPNPDYSNTWVPNLGEVSIGKTDDNNPNYQWTRRVTNLAAGYDDTDAVNVAQLKAVEAKIGDSINYLSINKTADDDSSLPELDNFNNDGATGDYAVAIGAKSSATGHGAVAIGSVAKTINRTQTVASGEFSYAAQGGLASNTNSIAIGHDTQAAGIDSLALQGGKARGTASVAIGEGTTSDAANGVTIGQFTKNSGEKSVALGYGSYAKGNNSFTFGGGNYANDSILLKGTIQEGAHKAIVLGGSAGLNAERSVAIGSDSVVFHSDGIALGAYSEAKTDAGVQGYLSNGATNATWQSTNAAMSIGNGSRVTRQITSLAAGTEDTDAVNVAQLKVVKALADTKVDKDYVDSALKDLIDSTLLVIDDISSTVNNISSTVEKGFNITTSDGTTTNHQLGETITVDGGKNIATTTDDKGAVHVAMKDDIEVKSVSVEGSTIVITQDGINAGDKKVSHVADGAVSIDSKEAVNGSQLFAVKNTVDKARQTAQLAEVKASDAQSIAKTAQTEAKVAKSTSDKAIAAVEKLNDTAVKYDDSSKDKVTLSGSQGTTIANVKDGAINATSQDAVNGRQLHATNTQVMKNTQSINQLNGRVNQLDGKINKVNKEARAGIAGAAAIAGLPQVRGNGKSMLAAAVGNYKGQNAIALGYTRSSDNGKLLLKLGGSANTQGDIVSSVGIGYEW</sequence>
<feature type="region of interest" description="Disordered" evidence="11">
    <location>
        <begin position="1"/>
        <end position="38"/>
    </location>
</feature>
<keyword evidence="6" id="KW-0812">Transmembrane</keyword>
<evidence type="ECO:0000259" key="14">
    <source>
        <dbReference type="Pfam" id="PF05662"/>
    </source>
</evidence>
<dbReference type="InterPro" id="IPR008640">
    <property type="entry name" value="Adhesin_Head_dom"/>
</dbReference>
<feature type="domain" description="Trimeric autotransporter adhesin YadA-like head" evidence="13">
    <location>
        <begin position="224"/>
        <end position="243"/>
    </location>
</feature>
<feature type="compositionally biased region" description="Polar residues" evidence="11">
    <location>
        <begin position="25"/>
        <end position="38"/>
    </location>
</feature>
<feature type="domain" description="Trimeric autotransporter adhesin YadA-like head" evidence="13">
    <location>
        <begin position="168"/>
        <end position="190"/>
    </location>
</feature>
<feature type="domain" description="Trimeric autotransporter adhesin YadA-like stalk" evidence="14">
    <location>
        <begin position="342"/>
        <end position="373"/>
    </location>
</feature>
<dbReference type="Gene3D" id="2.150.10.10">
    <property type="entry name" value="Serralysin-like metalloprotease, C-terminal"/>
    <property type="match status" value="5"/>
</dbReference>